<dbReference type="PANTHER" id="PTHR30002:SF4">
    <property type="entry name" value="EPOXYQUEUOSINE REDUCTASE"/>
    <property type="match status" value="1"/>
</dbReference>
<dbReference type="NCBIfam" id="TIGR00276">
    <property type="entry name" value="tRNA epoxyqueuosine(34) reductase QueG"/>
    <property type="match status" value="1"/>
</dbReference>
<dbReference type="HOGENOM" id="CLU_030790_0_0_5"/>
<dbReference type="RefSeq" id="WP_011713284.1">
    <property type="nucleotide sequence ID" value="NC_008576.1"/>
</dbReference>
<evidence type="ECO:0000256" key="8">
    <source>
        <dbReference type="ARBA" id="ARBA00023014"/>
    </source>
</evidence>
<dbReference type="AlphaFoldDB" id="A0L843"/>
<evidence type="ECO:0000256" key="5">
    <source>
        <dbReference type="ARBA" id="ARBA00022785"/>
    </source>
</evidence>
<dbReference type="SUPFAM" id="SSF48371">
    <property type="entry name" value="ARM repeat"/>
    <property type="match status" value="1"/>
</dbReference>
<sequence>MLPISHTQCTHQSHELKEEIRSKALEMGFDSVAFAPPTPPPHHECLDAWLAAGGHGDMAWMARNQERRVDPAQLMPGLATIMVVGVNYQPDPTLLTTLHKPAKGYISAYARNKDYHDILKKRLKALAQWLEKRLGHAHEGRLFVDTAPLLERPVAAHSGLGWQGKNSMLVSRHYGCWLFLGEFFLSLALPADACEPDHCGQCRRCQQACPTGALDRPYWLLAPDCLAYWTIETDLPIPHALRRAMGNRVYGCDDCVMVCPFNRFGAPTQDPLLQPQDGGQEPDLLMLAQLTEETFRSMFRQSPVKRSGRIRLQRNVAVALGNWGSAEAIAMLNQLLTHEHPLVRGHAVWGLGEHRHHIAVAEALQQAWRVEADGYVRQELARLCQGV</sequence>
<evidence type="ECO:0000313" key="11">
    <source>
        <dbReference type="Proteomes" id="UP000002586"/>
    </source>
</evidence>
<name>A0L843_MAGMM</name>
<dbReference type="GO" id="GO:0051539">
    <property type="term" value="F:4 iron, 4 sulfur cluster binding"/>
    <property type="evidence" value="ECO:0007669"/>
    <property type="project" value="UniProtKB-KW"/>
</dbReference>
<keyword evidence="3" id="KW-0819">tRNA processing</keyword>
<dbReference type="Pfam" id="PF13646">
    <property type="entry name" value="HEAT_2"/>
    <property type="match status" value="1"/>
</dbReference>
<dbReference type="GO" id="GO:0052693">
    <property type="term" value="F:epoxyqueuosine reductase activity"/>
    <property type="evidence" value="ECO:0007669"/>
    <property type="project" value="TreeGrafter"/>
</dbReference>
<keyword evidence="2" id="KW-0963">Cytoplasm</keyword>
<dbReference type="InterPro" id="IPR013542">
    <property type="entry name" value="QueG_DUF1730"/>
</dbReference>
<keyword evidence="5" id="KW-0671">Queuosine biosynthesis</keyword>
<keyword evidence="6" id="KW-0560">Oxidoreductase</keyword>
<reference evidence="10 11" key="2">
    <citation type="journal article" date="2012" name="Int. J. Syst. Evol. Microbiol.">
        <title>Magnetococcus marinus gen. nov., sp. nov., a marine, magnetotactic bacterium that represents a novel lineage (Magnetococcaceae fam. nov.; Magnetococcales ord. nov.) at the base of the Alphaproteobacteria.</title>
        <authorList>
            <person name="Bazylinski D.A."/>
            <person name="Williams T.J."/>
            <person name="Lefevre C.T."/>
            <person name="Berg R.J."/>
            <person name="Zhang C.L."/>
            <person name="Bowser S.S."/>
            <person name="Dean A.J."/>
            <person name="Beveridge T.J."/>
        </authorList>
    </citation>
    <scope>NUCLEOTIDE SEQUENCE [LARGE SCALE GENOMIC DNA]</scope>
    <source>
        <strain evidence="11">ATCC BAA-1437 / JCM 17883 / MC-1</strain>
    </source>
</reference>
<keyword evidence="8" id="KW-0411">Iron-sulfur</keyword>
<dbReference type="InterPro" id="IPR004453">
    <property type="entry name" value="QueG"/>
</dbReference>
<evidence type="ECO:0000256" key="3">
    <source>
        <dbReference type="ARBA" id="ARBA00022694"/>
    </source>
</evidence>
<dbReference type="OrthoDB" id="9784571at2"/>
<reference evidence="11" key="1">
    <citation type="journal article" date="2009" name="Appl. Environ. Microbiol.">
        <title>Complete genome sequence of the chemolithoautotrophic marine magnetotactic coccus strain MC-1.</title>
        <authorList>
            <person name="Schubbe S."/>
            <person name="Williams T.J."/>
            <person name="Xie G."/>
            <person name="Kiss H.E."/>
            <person name="Brettin T.S."/>
            <person name="Martinez D."/>
            <person name="Ross C.A."/>
            <person name="Schuler D."/>
            <person name="Cox B.L."/>
            <person name="Nealson K.H."/>
            <person name="Bazylinski D.A."/>
        </authorList>
    </citation>
    <scope>NUCLEOTIDE SEQUENCE [LARGE SCALE GENOMIC DNA]</scope>
    <source>
        <strain evidence="11">ATCC BAA-1437 / JCM 17883 / MC-1</strain>
    </source>
</reference>
<dbReference type="Gene3D" id="1.25.10.10">
    <property type="entry name" value="Leucine-rich Repeat Variant"/>
    <property type="match status" value="1"/>
</dbReference>
<dbReference type="Pfam" id="PF08331">
    <property type="entry name" value="QueG_DUF1730"/>
    <property type="match status" value="1"/>
</dbReference>
<dbReference type="InterPro" id="IPR017900">
    <property type="entry name" value="4Fe4S_Fe_S_CS"/>
</dbReference>
<dbReference type="PROSITE" id="PS00198">
    <property type="entry name" value="4FE4S_FER_1"/>
    <property type="match status" value="1"/>
</dbReference>
<dbReference type="InterPro" id="IPR017896">
    <property type="entry name" value="4Fe4S_Fe-S-bd"/>
</dbReference>
<dbReference type="SUPFAM" id="SSF54862">
    <property type="entry name" value="4Fe-4S ferredoxins"/>
    <property type="match status" value="1"/>
</dbReference>
<organism evidence="10 11">
    <name type="scientific">Magnetococcus marinus (strain ATCC BAA-1437 / JCM 17883 / MC-1)</name>
    <dbReference type="NCBI Taxonomy" id="156889"/>
    <lineage>
        <taxon>Bacteria</taxon>
        <taxon>Pseudomonadati</taxon>
        <taxon>Pseudomonadota</taxon>
        <taxon>Magnetococcia</taxon>
        <taxon>Magnetococcales</taxon>
        <taxon>Magnetococcaceae</taxon>
        <taxon>Magnetococcus</taxon>
    </lineage>
</organism>
<keyword evidence="7" id="KW-0408">Iron</keyword>
<dbReference type="eggNOG" id="COG1600">
    <property type="taxonomic scope" value="Bacteria"/>
</dbReference>
<evidence type="ECO:0000256" key="7">
    <source>
        <dbReference type="ARBA" id="ARBA00023004"/>
    </source>
</evidence>
<accession>A0L843</accession>
<evidence type="ECO:0000313" key="10">
    <source>
        <dbReference type="EMBL" id="ABK44136.1"/>
    </source>
</evidence>
<dbReference type="Pfam" id="PF13484">
    <property type="entry name" value="Fer4_16"/>
    <property type="match status" value="1"/>
</dbReference>
<dbReference type="GO" id="GO:0046872">
    <property type="term" value="F:metal ion binding"/>
    <property type="evidence" value="ECO:0007669"/>
    <property type="project" value="UniProtKB-KW"/>
</dbReference>
<gene>
    <name evidence="10" type="ordered locus">Mmc1_1627</name>
</gene>
<keyword evidence="11" id="KW-1185">Reference proteome</keyword>
<protein>
    <recommendedName>
        <fullName evidence="9">4Fe-4S ferredoxin-type domain-containing protein</fullName>
    </recommendedName>
</protein>
<dbReference type="Proteomes" id="UP000002586">
    <property type="component" value="Chromosome"/>
</dbReference>
<dbReference type="KEGG" id="mgm:Mmc1_1627"/>
<evidence type="ECO:0000259" key="9">
    <source>
        <dbReference type="PROSITE" id="PS51379"/>
    </source>
</evidence>
<proteinExistence type="predicted"/>
<dbReference type="PROSITE" id="PS51379">
    <property type="entry name" value="4FE4S_FER_2"/>
    <property type="match status" value="1"/>
</dbReference>
<keyword evidence="1" id="KW-0004">4Fe-4S</keyword>
<evidence type="ECO:0000256" key="2">
    <source>
        <dbReference type="ARBA" id="ARBA00022490"/>
    </source>
</evidence>
<dbReference type="InterPro" id="IPR011989">
    <property type="entry name" value="ARM-like"/>
</dbReference>
<dbReference type="STRING" id="156889.Mmc1_1627"/>
<evidence type="ECO:0000256" key="4">
    <source>
        <dbReference type="ARBA" id="ARBA00022723"/>
    </source>
</evidence>
<evidence type="ECO:0000256" key="6">
    <source>
        <dbReference type="ARBA" id="ARBA00023002"/>
    </source>
</evidence>
<dbReference type="InterPro" id="IPR016024">
    <property type="entry name" value="ARM-type_fold"/>
</dbReference>
<feature type="domain" description="4Fe-4S ferredoxin-type" evidence="9">
    <location>
        <begin position="190"/>
        <end position="219"/>
    </location>
</feature>
<dbReference type="GO" id="GO:0008616">
    <property type="term" value="P:tRNA queuosine(34) biosynthetic process"/>
    <property type="evidence" value="ECO:0007669"/>
    <property type="project" value="UniProtKB-KW"/>
</dbReference>
<evidence type="ECO:0000256" key="1">
    <source>
        <dbReference type="ARBA" id="ARBA00022485"/>
    </source>
</evidence>
<keyword evidence="4" id="KW-0479">Metal-binding</keyword>
<dbReference type="PANTHER" id="PTHR30002">
    <property type="entry name" value="EPOXYQUEUOSINE REDUCTASE"/>
    <property type="match status" value="1"/>
</dbReference>
<dbReference type="EMBL" id="CP000471">
    <property type="protein sequence ID" value="ABK44136.1"/>
    <property type="molecule type" value="Genomic_DNA"/>
</dbReference>